<dbReference type="EMBL" id="JARBDR010000246">
    <property type="protein sequence ID" value="KAJ8317180.1"/>
    <property type="molecule type" value="Genomic_DNA"/>
</dbReference>
<keyword evidence="2" id="KW-1185">Reference proteome</keyword>
<protein>
    <submittedName>
        <fullName evidence="1">Uncharacterized protein</fullName>
    </submittedName>
</protein>
<gene>
    <name evidence="1" type="ORF">KUTeg_005084</name>
</gene>
<evidence type="ECO:0000313" key="1">
    <source>
        <dbReference type="EMBL" id="KAJ8317180.1"/>
    </source>
</evidence>
<name>A0ABQ9FIS4_TEGGR</name>
<accession>A0ABQ9FIS4</accession>
<reference evidence="1 2" key="1">
    <citation type="submission" date="2022-12" db="EMBL/GenBank/DDBJ databases">
        <title>Chromosome-level genome of Tegillarca granosa.</title>
        <authorList>
            <person name="Kim J."/>
        </authorList>
    </citation>
    <scope>NUCLEOTIDE SEQUENCE [LARGE SCALE GENOMIC DNA]</scope>
    <source>
        <strain evidence="1">Teg-2019</strain>
        <tissue evidence="1">Adductor muscle</tissue>
    </source>
</reference>
<dbReference type="Proteomes" id="UP001217089">
    <property type="component" value="Unassembled WGS sequence"/>
</dbReference>
<proteinExistence type="predicted"/>
<sequence>MQHQQLHHRNVYHHKFKVNQKKMLKYGDKAKDFVSEDVFVLDPKCQQIKELYSNESCALLNIPHHIRTSQTQIYHIYY</sequence>
<organism evidence="1 2">
    <name type="scientific">Tegillarca granosa</name>
    <name type="common">Malaysian cockle</name>
    <name type="synonym">Anadara granosa</name>
    <dbReference type="NCBI Taxonomy" id="220873"/>
    <lineage>
        <taxon>Eukaryota</taxon>
        <taxon>Metazoa</taxon>
        <taxon>Spiralia</taxon>
        <taxon>Lophotrochozoa</taxon>
        <taxon>Mollusca</taxon>
        <taxon>Bivalvia</taxon>
        <taxon>Autobranchia</taxon>
        <taxon>Pteriomorphia</taxon>
        <taxon>Arcoida</taxon>
        <taxon>Arcoidea</taxon>
        <taxon>Arcidae</taxon>
        <taxon>Tegillarca</taxon>
    </lineage>
</organism>
<comment type="caution">
    <text evidence="1">The sequence shown here is derived from an EMBL/GenBank/DDBJ whole genome shotgun (WGS) entry which is preliminary data.</text>
</comment>
<evidence type="ECO:0000313" key="2">
    <source>
        <dbReference type="Proteomes" id="UP001217089"/>
    </source>
</evidence>